<protein>
    <recommendedName>
        <fullName evidence="3">DUF3168 domain-containing protein</fullName>
    </recommendedName>
</protein>
<dbReference type="RefSeq" id="WP_098734723.1">
    <property type="nucleotide sequence ID" value="NZ_PDKW01000036.1"/>
</dbReference>
<accession>A0A2B8BDF4</accession>
<evidence type="ECO:0000313" key="1">
    <source>
        <dbReference type="EMBL" id="PGH59374.1"/>
    </source>
</evidence>
<name>A0A2B8BDF4_9PROT</name>
<dbReference type="Pfam" id="PF12691">
    <property type="entry name" value="Phage_tail_terminator_6"/>
    <property type="match status" value="1"/>
</dbReference>
<organism evidence="1 2">
    <name type="scientific">Azospirillum palustre</name>
    <dbReference type="NCBI Taxonomy" id="2044885"/>
    <lineage>
        <taxon>Bacteria</taxon>
        <taxon>Pseudomonadati</taxon>
        <taxon>Pseudomonadota</taxon>
        <taxon>Alphaproteobacteria</taxon>
        <taxon>Rhodospirillales</taxon>
        <taxon>Azospirillaceae</taxon>
        <taxon>Azospirillum</taxon>
    </lineage>
</organism>
<comment type="caution">
    <text evidence="1">The sequence shown here is derived from an EMBL/GenBank/DDBJ whole genome shotgun (WGS) entry which is preliminary data.</text>
</comment>
<dbReference type="AlphaFoldDB" id="A0A2B8BDF4"/>
<reference evidence="2" key="1">
    <citation type="submission" date="2017-10" db="EMBL/GenBank/DDBJ databases">
        <authorList>
            <person name="Kravchenko I.K."/>
            <person name="Grouzdev D.S."/>
        </authorList>
    </citation>
    <scope>NUCLEOTIDE SEQUENCE [LARGE SCALE GENOMIC DNA]</scope>
    <source>
        <strain evidence="2">B2</strain>
    </source>
</reference>
<dbReference type="OrthoDB" id="9889818at2"/>
<evidence type="ECO:0000313" key="2">
    <source>
        <dbReference type="Proteomes" id="UP000225379"/>
    </source>
</evidence>
<evidence type="ECO:0008006" key="3">
    <source>
        <dbReference type="Google" id="ProtNLM"/>
    </source>
</evidence>
<dbReference type="EMBL" id="PDKW01000036">
    <property type="protein sequence ID" value="PGH59374.1"/>
    <property type="molecule type" value="Genomic_DNA"/>
</dbReference>
<gene>
    <name evidence="1" type="ORF">CRT60_01780</name>
</gene>
<dbReference type="Proteomes" id="UP000225379">
    <property type="component" value="Unassembled WGS sequence"/>
</dbReference>
<proteinExistence type="predicted"/>
<dbReference type="InterPro" id="IPR024411">
    <property type="entry name" value="Tail_terminator_phage"/>
</dbReference>
<keyword evidence="2" id="KW-1185">Reference proteome</keyword>
<sequence length="124" mass="13431">MLLHALLKHVEAEGLGTEGGTLFLGRAPQDTAAGSVFLPRGGTRRDYAQGLRRLSFQVRTHDPDYLAGEARALAIADALTLRAAPAGGCFVISCLPQHEPLMPHDETASTFTFIVNYRADWRVA</sequence>